<protein>
    <submittedName>
        <fullName evidence="1">Uncharacterized protein</fullName>
    </submittedName>
</protein>
<organism evidence="1 2">
    <name type="scientific">Ruminiclostridium papyrosolvens C7</name>
    <dbReference type="NCBI Taxonomy" id="1330534"/>
    <lineage>
        <taxon>Bacteria</taxon>
        <taxon>Bacillati</taxon>
        <taxon>Bacillota</taxon>
        <taxon>Clostridia</taxon>
        <taxon>Eubacteriales</taxon>
        <taxon>Oscillospiraceae</taxon>
        <taxon>Ruminiclostridium</taxon>
    </lineage>
</organism>
<dbReference type="PATRIC" id="fig|1330534.3.peg.3625"/>
<dbReference type="Proteomes" id="UP000016860">
    <property type="component" value="Unassembled WGS sequence"/>
</dbReference>
<name>U4QYD7_9FIRM</name>
<reference evidence="1 2" key="1">
    <citation type="journal article" date="2013" name="Genome Announc.">
        <title>Draft Genome Sequence of the Cellulolytic Bacterium Clostridium papyrosolvens C7 (ATCC 700395).</title>
        <authorList>
            <person name="Zepeda V."/>
            <person name="Dassa B."/>
            <person name="Borovok I."/>
            <person name="Lamed R."/>
            <person name="Bayer E.A."/>
            <person name="Cate J.H."/>
        </authorList>
    </citation>
    <scope>NUCLEOTIDE SEQUENCE [LARGE SCALE GENOMIC DNA]</scope>
    <source>
        <strain evidence="1 2">C7</strain>
    </source>
</reference>
<gene>
    <name evidence="1" type="ORF">L323_18260</name>
</gene>
<sequence>MSKALKATETTQKNVFEKTNETKANAAMGFVNKFVINGEAVETAPKKVDVTINDKKLKLNCRIIPDNCTDTYSNSFNVPVKEKDVKVFYCKGGGVLAASLYVDGKLQYSGISMQGIFALVQALFGVDKLTVDRLYIASNVNRKKPAPANKATESVSTENAIAK</sequence>
<accession>U4QYD7</accession>
<dbReference type="RefSeq" id="WP_020817024.1">
    <property type="nucleotide sequence ID" value="NZ_ATAY01000094.1"/>
</dbReference>
<comment type="caution">
    <text evidence="1">The sequence shown here is derived from an EMBL/GenBank/DDBJ whole genome shotgun (WGS) entry which is preliminary data.</text>
</comment>
<evidence type="ECO:0000313" key="1">
    <source>
        <dbReference type="EMBL" id="EPR08084.1"/>
    </source>
</evidence>
<dbReference type="AlphaFoldDB" id="U4QYD7"/>
<dbReference type="EMBL" id="ATAY01000094">
    <property type="protein sequence ID" value="EPR08084.1"/>
    <property type="molecule type" value="Genomic_DNA"/>
</dbReference>
<evidence type="ECO:0000313" key="2">
    <source>
        <dbReference type="Proteomes" id="UP000016860"/>
    </source>
</evidence>
<proteinExistence type="predicted"/>
<dbReference type="STRING" id="1330534.L323_18260"/>